<protein>
    <submittedName>
        <fullName evidence="2">Uncharacterized protein</fullName>
    </submittedName>
</protein>
<gene>
    <name evidence="2" type="ORF">MPL1032_10257</name>
</gene>
<proteinExistence type="predicted"/>
<evidence type="ECO:0000313" key="2">
    <source>
        <dbReference type="EMBL" id="CDX49216.1"/>
    </source>
</evidence>
<evidence type="ECO:0000313" key="3">
    <source>
        <dbReference type="Proteomes" id="UP000182888"/>
    </source>
</evidence>
<name>A0A0K2VNH2_MESPL</name>
<accession>A0A0K2VNH2</accession>
<feature type="compositionally biased region" description="Basic and acidic residues" evidence="1">
    <location>
        <begin position="47"/>
        <end position="59"/>
    </location>
</feature>
<feature type="region of interest" description="Disordered" evidence="1">
    <location>
        <begin position="46"/>
        <end position="73"/>
    </location>
</feature>
<organism evidence="2 3">
    <name type="scientific">Mesorhizobium plurifarium</name>
    <dbReference type="NCBI Taxonomy" id="69974"/>
    <lineage>
        <taxon>Bacteria</taxon>
        <taxon>Pseudomonadati</taxon>
        <taxon>Pseudomonadota</taxon>
        <taxon>Alphaproteobacteria</taxon>
        <taxon>Hyphomicrobiales</taxon>
        <taxon>Phyllobacteriaceae</taxon>
        <taxon>Mesorhizobium</taxon>
    </lineage>
</organism>
<evidence type="ECO:0000256" key="1">
    <source>
        <dbReference type="SAM" id="MobiDB-lite"/>
    </source>
</evidence>
<dbReference type="EMBL" id="CCND01000001">
    <property type="protein sequence ID" value="CDX49216.1"/>
    <property type="molecule type" value="Genomic_DNA"/>
</dbReference>
<dbReference type="AlphaFoldDB" id="A0A0K2VNH2"/>
<dbReference type="Proteomes" id="UP000182888">
    <property type="component" value="Unassembled WGS sequence"/>
</dbReference>
<reference evidence="3" key="1">
    <citation type="submission" date="2014-08" db="EMBL/GenBank/DDBJ databases">
        <authorList>
            <person name="Edwards T."/>
        </authorList>
    </citation>
    <scope>NUCLEOTIDE SEQUENCE [LARGE SCALE GENOMIC DNA]</scope>
</reference>
<sequence length="73" mass="8059">MTEKLQWKVLRGHEGDRIYKEGDIREGTRAELGHLEGKTLELIAPAKAEKAEPAPKNKAEGAAPANKAAKRRK</sequence>